<organism evidence="2 3">
    <name type="scientific">Syncephalis pseudoplumigaleata</name>
    <dbReference type="NCBI Taxonomy" id="1712513"/>
    <lineage>
        <taxon>Eukaryota</taxon>
        <taxon>Fungi</taxon>
        <taxon>Fungi incertae sedis</taxon>
        <taxon>Zoopagomycota</taxon>
        <taxon>Zoopagomycotina</taxon>
        <taxon>Zoopagomycetes</taxon>
        <taxon>Zoopagales</taxon>
        <taxon>Piptocephalidaceae</taxon>
        <taxon>Syncephalis</taxon>
    </lineage>
</organism>
<dbReference type="AlphaFoldDB" id="A0A4P9Z1C1"/>
<dbReference type="EMBL" id="KZ989496">
    <property type="protein sequence ID" value="RKP26166.1"/>
    <property type="molecule type" value="Genomic_DNA"/>
</dbReference>
<evidence type="ECO:0000256" key="1">
    <source>
        <dbReference type="SAM" id="MobiDB-lite"/>
    </source>
</evidence>
<feature type="region of interest" description="Disordered" evidence="1">
    <location>
        <begin position="272"/>
        <end position="297"/>
    </location>
</feature>
<gene>
    <name evidence="2" type="ORF">SYNPS1DRAFT_28126</name>
</gene>
<name>A0A4P9Z1C1_9FUNG</name>
<reference evidence="3" key="1">
    <citation type="journal article" date="2018" name="Nat. Microbiol.">
        <title>Leveraging single-cell genomics to expand the fungal tree of life.</title>
        <authorList>
            <person name="Ahrendt S.R."/>
            <person name="Quandt C.A."/>
            <person name="Ciobanu D."/>
            <person name="Clum A."/>
            <person name="Salamov A."/>
            <person name="Andreopoulos B."/>
            <person name="Cheng J.F."/>
            <person name="Woyke T."/>
            <person name="Pelin A."/>
            <person name="Henrissat B."/>
            <person name="Reynolds N.K."/>
            <person name="Benny G.L."/>
            <person name="Smith M.E."/>
            <person name="James T.Y."/>
            <person name="Grigoriev I.V."/>
        </authorList>
    </citation>
    <scope>NUCLEOTIDE SEQUENCE [LARGE SCALE GENOMIC DNA]</scope>
    <source>
        <strain evidence="3">Benny S71-1</strain>
    </source>
</reference>
<evidence type="ECO:0000313" key="3">
    <source>
        <dbReference type="Proteomes" id="UP000278143"/>
    </source>
</evidence>
<sequence length="304" mass="33143">MAGQTPSALLESLLRLDVGKRPHAHSLVCSTATLASSPDLSNKQPKPTQFHCTTCYATYTLLRDNTPLKCTSPDGPGLHHLHMEHSAAWGPDREAGLQLRCCRCAYGAYFIKTAPVIPSANMRLIELDHPNLRARIKHYKNFITIVSNLLAGNTTPLKLSNPSVIKLLDGQHDSGRMLFEEIGFEVTNDEFLKPPDIGAAPTSGNGDGGDANTASRSFLHERLEDIRLELLLALYSDLKRASDQYGGSDENATQFIEAHAILLQLLGDDQYQGKTKQGKPKKITSKVVPSSPPLPSYDVLGCTS</sequence>
<keyword evidence="3" id="KW-1185">Reference proteome</keyword>
<accession>A0A4P9Z1C1</accession>
<evidence type="ECO:0000313" key="2">
    <source>
        <dbReference type="EMBL" id="RKP26166.1"/>
    </source>
</evidence>
<proteinExistence type="predicted"/>
<dbReference type="Proteomes" id="UP000278143">
    <property type="component" value="Unassembled WGS sequence"/>
</dbReference>
<protein>
    <submittedName>
        <fullName evidence="2">Uncharacterized protein</fullName>
    </submittedName>
</protein>